<feature type="domain" description="Aldehyde dehydrogenase" evidence="2">
    <location>
        <begin position="60"/>
        <end position="121"/>
    </location>
</feature>
<dbReference type="KEGG" id="pavi:110746456"/>
<dbReference type="InterPro" id="IPR015590">
    <property type="entry name" value="Aldehyde_DH_dom"/>
</dbReference>
<dbReference type="Proteomes" id="UP000515124">
    <property type="component" value="Unplaced"/>
</dbReference>
<name>A0A6P5RHE3_PRUAV</name>
<dbReference type="GeneID" id="110746456"/>
<accession>A0A6P5RHE3</accession>
<protein>
    <submittedName>
        <fullName evidence="4">Succinate-semialdehyde dehydrogenase, mitochondrial-like</fullName>
    </submittedName>
</protein>
<dbReference type="SUPFAM" id="SSF53720">
    <property type="entry name" value="ALDH-like"/>
    <property type="match status" value="1"/>
</dbReference>
<dbReference type="GO" id="GO:0009450">
    <property type="term" value="P:gamma-aminobutyric acid catabolic process"/>
    <property type="evidence" value="ECO:0007669"/>
    <property type="project" value="TreeGrafter"/>
</dbReference>
<evidence type="ECO:0000259" key="2">
    <source>
        <dbReference type="Pfam" id="PF00171"/>
    </source>
</evidence>
<proteinExistence type="predicted"/>
<dbReference type="PANTHER" id="PTHR43353:SF5">
    <property type="entry name" value="SUCCINATE-SEMIALDEHYDE DEHYDROGENASE, MITOCHONDRIAL"/>
    <property type="match status" value="1"/>
</dbReference>
<dbReference type="InterPro" id="IPR016161">
    <property type="entry name" value="Ald_DH/histidinol_DH"/>
</dbReference>
<evidence type="ECO:0000256" key="1">
    <source>
        <dbReference type="ARBA" id="ARBA00023002"/>
    </source>
</evidence>
<dbReference type="RefSeq" id="XP_021802369.1">
    <property type="nucleotide sequence ID" value="XM_021946677.1"/>
</dbReference>
<dbReference type="Pfam" id="PF00171">
    <property type="entry name" value="Aldedh"/>
    <property type="match status" value="1"/>
</dbReference>
<gene>
    <name evidence="4" type="primary">LOC110746456</name>
</gene>
<dbReference type="PANTHER" id="PTHR43353">
    <property type="entry name" value="SUCCINATE-SEMIALDEHYDE DEHYDROGENASE, MITOCHONDRIAL"/>
    <property type="match status" value="1"/>
</dbReference>
<evidence type="ECO:0000313" key="3">
    <source>
        <dbReference type="Proteomes" id="UP000515124"/>
    </source>
</evidence>
<dbReference type="GO" id="GO:0004777">
    <property type="term" value="F:succinate-semialdehyde dehydrogenase (NAD+) activity"/>
    <property type="evidence" value="ECO:0007669"/>
    <property type="project" value="TreeGrafter"/>
</dbReference>
<keyword evidence="3" id="KW-1185">Reference proteome</keyword>
<reference evidence="4" key="1">
    <citation type="submission" date="2025-08" db="UniProtKB">
        <authorList>
            <consortium name="RefSeq"/>
        </authorList>
    </citation>
    <scope>IDENTIFICATION</scope>
</reference>
<organism evidence="3 4">
    <name type="scientific">Prunus avium</name>
    <name type="common">Cherry</name>
    <name type="synonym">Cerasus avium</name>
    <dbReference type="NCBI Taxonomy" id="42229"/>
    <lineage>
        <taxon>Eukaryota</taxon>
        <taxon>Viridiplantae</taxon>
        <taxon>Streptophyta</taxon>
        <taxon>Embryophyta</taxon>
        <taxon>Tracheophyta</taxon>
        <taxon>Spermatophyta</taxon>
        <taxon>Magnoliopsida</taxon>
        <taxon>eudicotyledons</taxon>
        <taxon>Gunneridae</taxon>
        <taxon>Pentapetalae</taxon>
        <taxon>rosids</taxon>
        <taxon>fabids</taxon>
        <taxon>Rosales</taxon>
        <taxon>Rosaceae</taxon>
        <taxon>Amygdaloideae</taxon>
        <taxon>Amygdaleae</taxon>
        <taxon>Prunus</taxon>
    </lineage>
</organism>
<keyword evidence="1" id="KW-0560">Oxidoreductase</keyword>
<dbReference type="AlphaFoldDB" id="A0A6P5RHE3"/>
<dbReference type="InterPro" id="IPR016162">
    <property type="entry name" value="Ald_DH_N"/>
</dbReference>
<evidence type="ECO:0000313" key="4">
    <source>
        <dbReference type="RefSeq" id="XP_021802369.1"/>
    </source>
</evidence>
<sequence>MTFRASRMSARSFKLFTHLPSMQAPPLLSRQISMDVKSFASRLSSSGLLRSQGLIGGKWSDAYDGKTIQVHNPATGEVITTVPCMGQKETNDAISSAYGAFNSWSKLTAAERSKCLRKWYNCCPVILYLVHNPATGEVITTVPCMGQKETNDAISSAYGAFNCMGTDPRCEFVITLDS</sequence>
<dbReference type="InterPro" id="IPR050740">
    <property type="entry name" value="Aldehyde_DH_Superfamily"/>
</dbReference>
<dbReference type="Gene3D" id="3.40.605.10">
    <property type="entry name" value="Aldehyde Dehydrogenase, Chain A, domain 1"/>
    <property type="match status" value="2"/>
</dbReference>